<feature type="domain" description="PPIase cyclophilin-type" evidence="8">
    <location>
        <begin position="50"/>
        <end position="208"/>
    </location>
</feature>
<dbReference type="CDD" id="cd01920">
    <property type="entry name" value="cyclophilin_EcCYP_like"/>
    <property type="match status" value="1"/>
</dbReference>
<dbReference type="PROSITE" id="PS50072">
    <property type="entry name" value="CSA_PPIASE_2"/>
    <property type="match status" value="1"/>
</dbReference>
<gene>
    <name evidence="9" type="ORF">MCNOR_0847</name>
</gene>
<keyword evidence="4" id="KW-0963">Cytoplasm</keyword>
<dbReference type="AlphaFoldDB" id="A0AA35UCQ1"/>
<keyword evidence="5 7" id="KW-0697">Rotamase</keyword>
<reference evidence="9" key="1">
    <citation type="submission" date="2023-03" db="EMBL/GenBank/DDBJ databases">
        <authorList>
            <person name="Pearce D."/>
        </authorList>
    </citation>
    <scope>NUCLEOTIDE SEQUENCE</scope>
    <source>
        <strain evidence="9">Mc</strain>
    </source>
</reference>
<dbReference type="Proteomes" id="UP001158598">
    <property type="component" value="Chromosome"/>
</dbReference>
<comment type="similarity">
    <text evidence="3 7">Belongs to the cyclophilin-type PPIase family.</text>
</comment>
<evidence type="ECO:0000313" key="10">
    <source>
        <dbReference type="Proteomes" id="UP001158598"/>
    </source>
</evidence>
<dbReference type="GO" id="GO:0005737">
    <property type="term" value="C:cytoplasm"/>
    <property type="evidence" value="ECO:0007669"/>
    <property type="project" value="UniProtKB-SubCell"/>
</dbReference>
<comment type="catalytic activity">
    <reaction evidence="7">
        <text>[protein]-peptidylproline (omega=180) = [protein]-peptidylproline (omega=0)</text>
        <dbReference type="Rhea" id="RHEA:16237"/>
        <dbReference type="Rhea" id="RHEA-COMP:10747"/>
        <dbReference type="Rhea" id="RHEA-COMP:10748"/>
        <dbReference type="ChEBI" id="CHEBI:83833"/>
        <dbReference type="ChEBI" id="CHEBI:83834"/>
        <dbReference type="EC" id="5.2.1.8"/>
    </reaction>
</comment>
<evidence type="ECO:0000313" key="9">
    <source>
        <dbReference type="EMBL" id="CAI8761628.1"/>
    </source>
</evidence>
<sequence length="211" mass="22865">MLNRHPMRCLVFATALFTAFVPLTSIAKETGKAKKMTAPPTPTPTQVQLHTNLGDIVIRLDAEKAPVSTANFLAYVKEGFYDGTIFHRVIPGFMAQGGGFTQDYKQKSTHAPIKNEADNGLTNRRGTVAMARTPDPNSATAQFFINYVDNDFLNYKSPTPQGWGYAVFGEVVKGMEVVDEMAKVPTGAGGPFPTDVPQKAIVIEKATVVSP</sequence>
<evidence type="ECO:0000256" key="5">
    <source>
        <dbReference type="ARBA" id="ARBA00023110"/>
    </source>
</evidence>
<evidence type="ECO:0000256" key="6">
    <source>
        <dbReference type="ARBA" id="ARBA00023235"/>
    </source>
</evidence>
<dbReference type="GO" id="GO:0006457">
    <property type="term" value="P:protein folding"/>
    <property type="evidence" value="ECO:0007669"/>
    <property type="project" value="InterPro"/>
</dbReference>
<comment type="subcellular location">
    <subcellularLocation>
        <location evidence="2">Cytoplasm</location>
    </subcellularLocation>
</comment>
<accession>A0AA35UCQ1</accession>
<dbReference type="SUPFAM" id="SSF50891">
    <property type="entry name" value="Cyclophilin-like"/>
    <property type="match status" value="1"/>
</dbReference>
<keyword evidence="6 7" id="KW-0413">Isomerase</keyword>
<comment type="function">
    <text evidence="1 7">PPIases accelerate the folding of proteins. It catalyzes the cis-trans isomerization of proline imidic peptide bonds in oligopeptides.</text>
</comment>
<dbReference type="InterPro" id="IPR029000">
    <property type="entry name" value="Cyclophilin-like_dom_sf"/>
</dbReference>
<dbReference type="InterPro" id="IPR020892">
    <property type="entry name" value="Cyclophilin-type_PPIase_CS"/>
</dbReference>
<dbReference type="FunFam" id="2.40.100.10:FF:000004">
    <property type="entry name" value="Peptidyl-prolyl cis-trans isomerase"/>
    <property type="match status" value="1"/>
</dbReference>
<feature type="signal peptide" evidence="7">
    <location>
        <begin position="1"/>
        <end position="27"/>
    </location>
</feature>
<organism evidence="9 10">
    <name type="scientific">Methylococcus capsulatus</name>
    <dbReference type="NCBI Taxonomy" id="414"/>
    <lineage>
        <taxon>Bacteria</taxon>
        <taxon>Pseudomonadati</taxon>
        <taxon>Pseudomonadota</taxon>
        <taxon>Gammaproteobacteria</taxon>
        <taxon>Methylococcales</taxon>
        <taxon>Methylococcaceae</taxon>
        <taxon>Methylococcus</taxon>
    </lineage>
</organism>
<dbReference type="EMBL" id="OX458332">
    <property type="protein sequence ID" value="CAI8761628.1"/>
    <property type="molecule type" value="Genomic_DNA"/>
</dbReference>
<feature type="chain" id="PRO_5041486178" description="Peptidyl-prolyl cis-trans isomerase" evidence="7">
    <location>
        <begin position="28"/>
        <end position="211"/>
    </location>
</feature>
<evidence type="ECO:0000256" key="3">
    <source>
        <dbReference type="ARBA" id="ARBA00007365"/>
    </source>
</evidence>
<dbReference type="EC" id="5.2.1.8" evidence="7"/>
<evidence type="ECO:0000256" key="2">
    <source>
        <dbReference type="ARBA" id="ARBA00004496"/>
    </source>
</evidence>
<dbReference type="Gene3D" id="2.40.100.10">
    <property type="entry name" value="Cyclophilin-like"/>
    <property type="match status" value="1"/>
</dbReference>
<dbReference type="PROSITE" id="PS00170">
    <property type="entry name" value="CSA_PPIASE_1"/>
    <property type="match status" value="1"/>
</dbReference>
<dbReference type="GO" id="GO:0003755">
    <property type="term" value="F:peptidyl-prolyl cis-trans isomerase activity"/>
    <property type="evidence" value="ECO:0007669"/>
    <property type="project" value="UniProtKB-UniRule"/>
</dbReference>
<name>A0AA35UCQ1_METCP</name>
<dbReference type="InterPro" id="IPR044665">
    <property type="entry name" value="E_coli_cyclophilin_A-like"/>
</dbReference>
<keyword evidence="7" id="KW-0732">Signal</keyword>
<evidence type="ECO:0000256" key="7">
    <source>
        <dbReference type="RuleBase" id="RU363019"/>
    </source>
</evidence>
<dbReference type="Pfam" id="PF00160">
    <property type="entry name" value="Pro_isomerase"/>
    <property type="match status" value="1"/>
</dbReference>
<dbReference type="PRINTS" id="PR00153">
    <property type="entry name" value="CSAPPISMRASE"/>
</dbReference>
<evidence type="ECO:0000256" key="4">
    <source>
        <dbReference type="ARBA" id="ARBA00022490"/>
    </source>
</evidence>
<dbReference type="InterPro" id="IPR002130">
    <property type="entry name" value="Cyclophilin-type_PPIase_dom"/>
</dbReference>
<dbReference type="PANTHER" id="PTHR43246">
    <property type="entry name" value="PEPTIDYL-PROLYL CIS-TRANS ISOMERASE CYP38, CHLOROPLASTIC"/>
    <property type="match status" value="1"/>
</dbReference>
<evidence type="ECO:0000256" key="1">
    <source>
        <dbReference type="ARBA" id="ARBA00002388"/>
    </source>
</evidence>
<protein>
    <recommendedName>
        <fullName evidence="7">Peptidyl-prolyl cis-trans isomerase</fullName>
        <shortName evidence="7">PPIase</shortName>
        <ecNumber evidence="7">5.2.1.8</ecNumber>
    </recommendedName>
</protein>
<evidence type="ECO:0000259" key="8">
    <source>
        <dbReference type="PROSITE" id="PS50072"/>
    </source>
</evidence>
<proteinExistence type="inferred from homology"/>